<protein>
    <submittedName>
        <fullName evidence="1">Uncharacterized protein</fullName>
    </submittedName>
</protein>
<organism evidence="1 2">
    <name type="scientific">Tumebacillus lipolyticus</name>
    <dbReference type="NCBI Taxonomy" id="1280370"/>
    <lineage>
        <taxon>Bacteria</taxon>
        <taxon>Bacillati</taxon>
        <taxon>Bacillota</taxon>
        <taxon>Bacilli</taxon>
        <taxon>Bacillales</taxon>
        <taxon>Alicyclobacillaceae</taxon>
        <taxon>Tumebacillus</taxon>
    </lineage>
</organism>
<dbReference type="Proteomes" id="UP001597343">
    <property type="component" value="Unassembled WGS sequence"/>
</dbReference>
<gene>
    <name evidence="1" type="ORF">ACFSOY_13425</name>
</gene>
<evidence type="ECO:0000313" key="2">
    <source>
        <dbReference type="Proteomes" id="UP001597343"/>
    </source>
</evidence>
<name>A0ABW4ZYA1_9BACL</name>
<proteinExistence type="predicted"/>
<sequence>MTRSCISPIGMLPSKLVQTTLNRSTSTGGWRWPTSWIRGEARTAVADPHALKNYAAAESEQLVDHFGAN</sequence>
<dbReference type="EMBL" id="JBHUIO010000008">
    <property type="protein sequence ID" value="MFD2170987.1"/>
    <property type="molecule type" value="Genomic_DNA"/>
</dbReference>
<comment type="caution">
    <text evidence="1">The sequence shown here is derived from an EMBL/GenBank/DDBJ whole genome shotgun (WGS) entry which is preliminary data.</text>
</comment>
<accession>A0ABW4ZYA1</accession>
<keyword evidence="2" id="KW-1185">Reference proteome</keyword>
<reference evidence="2" key="1">
    <citation type="journal article" date="2019" name="Int. J. Syst. Evol. Microbiol.">
        <title>The Global Catalogue of Microorganisms (GCM) 10K type strain sequencing project: providing services to taxonomists for standard genome sequencing and annotation.</title>
        <authorList>
            <consortium name="The Broad Institute Genomics Platform"/>
            <consortium name="The Broad Institute Genome Sequencing Center for Infectious Disease"/>
            <person name="Wu L."/>
            <person name="Ma J."/>
        </authorList>
    </citation>
    <scope>NUCLEOTIDE SEQUENCE [LARGE SCALE GENOMIC DNA]</scope>
    <source>
        <strain evidence="2">CGMCC 1.13574</strain>
    </source>
</reference>
<evidence type="ECO:0000313" key="1">
    <source>
        <dbReference type="EMBL" id="MFD2170987.1"/>
    </source>
</evidence>
<dbReference type="RefSeq" id="WP_386047427.1">
    <property type="nucleotide sequence ID" value="NZ_JBHUIO010000008.1"/>
</dbReference>